<dbReference type="InterPro" id="IPR015410">
    <property type="entry name" value="DUF1985"/>
</dbReference>
<gene>
    <name evidence="3" type="ORF">CTI12_AA073910</name>
</gene>
<feature type="region of interest" description="Disordered" evidence="1">
    <location>
        <begin position="233"/>
        <end position="268"/>
    </location>
</feature>
<dbReference type="Proteomes" id="UP000245207">
    <property type="component" value="Unassembled WGS sequence"/>
</dbReference>
<feature type="domain" description="DUF1985" evidence="2">
    <location>
        <begin position="84"/>
        <end position="213"/>
    </location>
</feature>
<comment type="caution">
    <text evidence="3">The sequence shown here is derived from an EMBL/GenBank/DDBJ whole genome shotgun (WGS) entry which is preliminary data.</text>
</comment>
<dbReference type="EMBL" id="PKPP01000405">
    <property type="protein sequence ID" value="PWA93177.1"/>
    <property type="molecule type" value="Genomic_DNA"/>
</dbReference>
<feature type="compositionally biased region" description="Basic and acidic residues" evidence="1">
    <location>
        <begin position="258"/>
        <end position="268"/>
    </location>
</feature>
<dbReference type="PANTHER" id="PTHR48449:SF1">
    <property type="entry name" value="DUF1985 DOMAIN-CONTAINING PROTEIN"/>
    <property type="match status" value="1"/>
</dbReference>
<dbReference type="OrthoDB" id="1306375at2759"/>
<evidence type="ECO:0000259" key="2">
    <source>
        <dbReference type="Pfam" id="PF09331"/>
    </source>
</evidence>
<evidence type="ECO:0000313" key="4">
    <source>
        <dbReference type="Proteomes" id="UP000245207"/>
    </source>
</evidence>
<reference evidence="3 4" key="1">
    <citation type="journal article" date="2018" name="Mol. Plant">
        <title>The genome of Artemisia annua provides insight into the evolution of Asteraceae family and artemisinin biosynthesis.</title>
        <authorList>
            <person name="Shen Q."/>
            <person name="Zhang L."/>
            <person name="Liao Z."/>
            <person name="Wang S."/>
            <person name="Yan T."/>
            <person name="Shi P."/>
            <person name="Liu M."/>
            <person name="Fu X."/>
            <person name="Pan Q."/>
            <person name="Wang Y."/>
            <person name="Lv Z."/>
            <person name="Lu X."/>
            <person name="Zhang F."/>
            <person name="Jiang W."/>
            <person name="Ma Y."/>
            <person name="Chen M."/>
            <person name="Hao X."/>
            <person name="Li L."/>
            <person name="Tang Y."/>
            <person name="Lv G."/>
            <person name="Zhou Y."/>
            <person name="Sun X."/>
            <person name="Brodelius P.E."/>
            <person name="Rose J.K.C."/>
            <person name="Tang K."/>
        </authorList>
    </citation>
    <scope>NUCLEOTIDE SEQUENCE [LARGE SCALE GENOMIC DNA]</scope>
    <source>
        <strain evidence="4">cv. Huhao1</strain>
        <tissue evidence="3">Leaf</tissue>
    </source>
</reference>
<name>A0A2U1Q5B4_ARTAN</name>
<accession>A0A2U1Q5B4</accession>
<evidence type="ECO:0000313" key="3">
    <source>
        <dbReference type="EMBL" id="PWA93177.1"/>
    </source>
</evidence>
<dbReference type="Pfam" id="PF09331">
    <property type="entry name" value="DUF1985"/>
    <property type="match status" value="1"/>
</dbReference>
<protein>
    <submittedName>
        <fullName evidence="3">Phospholipase-like protein</fullName>
    </submittedName>
</protein>
<organism evidence="3 4">
    <name type="scientific">Artemisia annua</name>
    <name type="common">Sweet wormwood</name>
    <dbReference type="NCBI Taxonomy" id="35608"/>
    <lineage>
        <taxon>Eukaryota</taxon>
        <taxon>Viridiplantae</taxon>
        <taxon>Streptophyta</taxon>
        <taxon>Embryophyta</taxon>
        <taxon>Tracheophyta</taxon>
        <taxon>Spermatophyta</taxon>
        <taxon>Magnoliopsida</taxon>
        <taxon>eudicotyledons</taxon>
        <taxon>Gunneridae</taxon>
        <taxon>Pentapetalae</taxon>
        <taxon>asterids</taxon>
        <taxon>campanulids</taxon>
        <taxon>Asterales</taxon>
        <taxon>Asteraceae</taxon>
        <taxon>Asteroideae</taxon>
        <taxon>Anthemideae</taxon>
        <taxon>Artemisiinae</taxon>
        <taxon>Artemisia</taxon>
    </lineage>
</organism>
<dbReference type="PANTHER" id="PTHR48449">
    <property type="entry name" value="DUF1985 DOMAIN-CONTAINING PROTEIN"/>
    <property type="match status" value="1"/>
</dbReference>
<keyword evidence="4" id="KW-1185">Reference proteome</keyword>
<proteinExistence type="predicted"/>
<evidence type="ECO:0000256" key="1">
    <source>
        <dbReference type="SAM" id="MobiDB-lite"/>
    </source>
</evidence>
<sequence>MDSSSASTSTVSTSYDAKVTVRSRLDCINQIRGLLNTNRTILFRKTVFGSWLDIPSFTADVHLLNYFYQNEVNAEESEECPFLRFKIGDNVLEFGREQFCLITGFHFGPIAKEEINIGSLVKGLEHSPFYDRLFPESKTRKNKKIKGQELKAFMKPGKVWDGLSDEDAVRVCLLVMATCVFIGREGRFYIPDHLLKMIEDFDVWNCYPWGEYMWIHLYKRTVNVVKRHNDALANKPGKKLGKESPSNEVVAKKAGKKAQKESPTKDGEANKDQTYNLYGFVWAVKIWILETFPNSVQFWKKDPTKTPRGLAWSKFNIFEKKHYPILFDPAFKPLDKFVLRNDEMFCQWYTRSMDYIRGLRLQVVVAPPLFPQPVNVVSAEEFNDNAKDDSISNEVPDGSVLYAQPDGGVLYGDGTSGADAHSDDNNIPNEVPDRTVLYADGRGVTGYGVGGCGAYSEGDERGDETHENESSEFVNENSDHMKIEVDDIKSSVLSIEERVRDVDVKELYREIENVKRRVQVIEKVLKIENPENLAHDVENKDCPVQSDPVDPEISDFVLHNPSDLMFDKKTEESSNAENKDLIDMDVDDPKTGVQQELPFDEVSEKIEELGKDDFCTDVQANTTPEPHNFYYTDTDGYTGPMTQIVKENCPVQCDSVDHFMVVDHPPTFDCGSLPNLNASFSDFCDEGINLTPNMEMTDMVVDDPKTTIHQQLPRDNIDILERHEEVSDDLSKPSQEPAGEVENKSGPAGNVDEVICIDVDVETDDLQVYYFCVYLEKFALSLNLYTCFIELYVN</sequence>
<dbReference type="AlphaFoldDB" id="A0A2U1Q5B4"/>
<feature type="region of interest" description="Disordered" evidence="1">
    <location>
        <begin position="724"/>
        <end position="746"/>
    </location>
</feature>